<comment type="similarity">
    <text evidence="1">Belongs to the GSP E family.</text>
</comment>
<dbReference type="PANTHER" id="PTHR30486:SF16">
    <property type="entry name" value="TWITCHING MOTILITY PROTEIN PILT"/>
    <property type="match status" value="1"/>
</dbReference>
<dbReference type="EMBL" id="CAJNOB010000001">
    <property type="protein sequence ID" value="CAF0689835.1"/>
    <property type="molecule type" value="Genomic_DNA"/>
</dbReference>
<keyword evidence="4" id="KW-1185">Reference proteome</keyword>
<reference evidence="3" key="1">
    <citation type="submission" date="2021-02" db="EMBL/GenBank/DDBJ databases">
        <authorList>
            <person name="Cremers G."/>
            <person name="Picone N."/>
        </authorList>
    </citation>
    <scope>NUCLEOTIDE SEQUENCE</scope>
    <source>
        <strain evidence="3">PQ17</strain>
    </source>
</reference>
<gene>
    <name evidence="3" type="ORF">MPNT_10391</name>
</gene>
<protein>
    <submittedName>
        <fullName evidence="3">Putative Type IV pili twitching motility protein PilT</fullName>
    </submittedName>
</protein>
<sequence length="473" mass="51472">MRKRWVYPPEGSGAPMASSFNDFVLQTALERGWISHGQLESIQAARQSLPDVSLADLLYEQQIISVEQRDWLLETYRSQAKEWEANLSGNERSGAAELVPSAVENSTTEEVTESLEILNRYLEHAFSLGATSLHLSPDRPLRVRLETNLQPLYEEAFLIPAEAIEPVAKAILGPRRWERARERGSVSFSYAVRGLGRFRGHLFRERQGCHVVFFMPLGKPKGVEELGLPEVVRGLTKKKGELVLVAGGRGSGRTTTLAALVEEINRTQGVYVVTVEDPMELWLEPKQAMIAQKEVGLHCSDMAAGIEAALAENADVLAIGCLEDPESIRLALEAADRGLLVLATILGNSVPEVLHGLVHSFPGEEEGIVRRLLAELLGGVVCQKLVPCRDGLRKVLASEILLPAPKVVQAIAAGAWGEIPELLRESRPLGMRSMEDSLGELAAKGLVALDPVSGVADSSRAYANWIPLGGTAP</sequence>
<feature type="domain" description="Bacterial type II secretion system protein E" evidence="2">
    <location>
        <begin position="223"/>
        <end position="391"/>
    </location>
</feature>
<dbReference type="PANTHER" id="PTHR30486">
    <property type="entry name" value="TWITCHING MOTILITY PROTEIN PILT"/>
    <property type="match status" value="1"/>
</dbReference>
<dbReference type="GO" id="GO:0016887">
    <property type="term" value="F:ATP hydrolysis activity"/>
    <property type="evidence" value="ECO:0007669"/>
    <property type="project" value="InterPro"/>
</dbReference>
<dbReference type="AlphaFoldDB" id="A0A8J2FRF6"/>
<dbReference type="InterPro" id="IPR027417">
    <property type="entry name" value="P-loop_NTPase"/>
</dbReference>
<organism evidence="3 4">
    <name type="scientific">Candidatus Methylacidithermus pantelleriae</name>
    <dbReference type="NCBI Taxonomy" id="2744239"/>
    <lineage>
        <taxon>Bacteria</taxon>
        <taxon>Pseudomonadati</taxon>
        <taxon>Verrucomicrobiota</taxon>
        <taxon>Methylacidiphilae</taxon>
        <taxon>Methylacidiphilales</taxon>
        <taxon>Methylacidiphilaceae</taxon>
        <taxon>Candidatus Methylacidithermus</taxon>
    </lineage>
</organism>
<dbReference type="Gene3D" id="3.40.50.300">
    <property type="entry name" value="P-loop containing nucleotide triphosphate hydrolases"/>
    <property type="match status" value="1"/>
</dbReference>
<evidence type="ECO:0000313" key="3">
    <source>
        <dbReference type="EMBL" id="CAF0689835.1"/>
    </source>
</evidence>
<proteinExistence type="inferred from homology"/>
<accession>A0A8J2FRF6</accession>
<comment type="caution">
    <text evidence="3">The sequence shown here is derived from an EMBL/GenBank/DDBJ whole genome shotgun (WGS) entry which is preliminary data.</text>
</comment>
<dbReference type="InterPro" id="IPR050921">
    <property type="entry name" value="T4SS_GSP_E_ATPase"/>
</dbReference>
<evidence type="ECO:0000256" key="1">
    <source>
        <dbReference type="ARBA" id="ARBA00006611"/>
    </source>
</evidence>
<dbReference type="InterPro" id="IPR001482">
    <property type="entry name" value="T2SS/T4SS_dom"/>
</dbReference>
<dbReference type="SUPFAM" id="SSF52540">
    <property type="entry name" value="P-loop containing nucleoside triphosphate hydrolases"/>
    <property type="match status" value="1"/>
</dbReference>
<evidence type="ECO:0000313" key="4">
    <source>
        <dbReference type="Proteomes" id="UP000663859"/>
    </source>
</evidence>
<dbReference type="Pfam" id="PF00437">
    <property type="entry name" value="T2SSE"/>
    <property type="match status" value="1"/>
</dbReference>
<name>A0A8J2FRF6_9BACT</name>
<dbReference type="Proteomes" id="UP000663859">
    <property type="component" value="Unassembled WGS sequence"/>
</dbReference>
<dbReference type="Gene3D" id="3.30.450.90">
    <property type="match status" value="1"/>
</dbReference>
<evidence type="ECO:0000259" key="2">
    <source>
        <dbReference type="Pfam" id="PF00437"/>
    </source>
</evidence>